<keyword evidence="1 3" id="KW-0479">Metal-binding</keyword>
<feature type="binding site" evidence="3">
    <location>
        <position position="159"/>
    </location>
    <ligand>
        <name>Mn(2+)</name>
        <dbReference type="ChEBI" id="CHEBI:29035"/>
        <label>1</label>
    </ligand>
</feature>
<dbReference type="Gene3D" id="3.40.800.10">
    <property type="entry name" value="Ureohydrolase domain"/>
    <property type="match status" value="1"/>
</dbReference>
<dbReference type="GO" id="GO:0008783">
    <property type="term" value="F:agmatinase activity"/>
    <property type="evidence" value="ECO:0007669"/>
    <property type="project" value="TreeGrafter"/>
</dbReference>
<dbReference type="PROSITE" id="PS51409">
    <property type="entry name" value="ARGINASE_2"/>
    <property type="match status" value="1"/>
</dbReference>
<evidence type="ECO:0000313" key="6">
    <source>
        <dbReference type="Proteomes" id="UP000068905"/>
    </source>
</evidence>
<comment type="cofactor">
    <cofactor evidence="3">
        <name>Mn(2+)</name>
        <dbReference type="ChEBI" id="CHEBI:29035"/>
    </cofactor>
    <text evidence="3">Binds 2 manganese ions per subunit.</text>
</comment>
<proteinExistence type="inferred from homology"/>
<dbReference type="Proteomes" id="UP000068905">
    <property type="component" value="Chromosome"/>
</dbReference>
<protein>
    <recommendedName>
        <fullName evidence="7">Arginase</fullName>
    </recommendedName>
</protein>
<name>A0A0M4LGT1_9GAMM</name>
<dbReference type="RefSeq" id="WP_053819579.1">
    <property type="nucleotide sequence ID" value="NZ_CP006911.1"/>
</dbReference>
<dbReference type="PANTHER" id="PTHR11358">
    <property type="entry name" value="ARGINASE/AGMATINASE"/>
    <property type="match status" value="1"/>
</dbReference>
<keyword evidence="6" id="KW-1185">Reference proteome</keyword>
<dbReference type="PANTHER" id="PTHR11358:SF26">
    <property type="entry name" value="GUANIDINO ACID HYDROLASE, MITOCHONDRIAL"/>
    <property type="match status" value="1"/>
</dbReference>
<keyword evidence="3" id="KW-0464">Manganese</keyword>
<feature type="binding site" evidence="3">
    <location>
        <position position="161"/>
    </location>
    <ligand>
        <name>Mn(2+)</name>
        <dbReference type="ChEBI" id="CHEBI:29035"/>
        <label>1</label>
    </ligand>
</feature>
<evidence type="ECO:0000256" key="4">
    <source>
        <dbReference type="PROSITE-ProRule" id="PRU00742"/>
    </source>
</evidence>
<evidence type="ECO:0000256" key="1">
    <source>
        <dbReference type="ARBA" id="ARBA00022723"/>
    </source>
</evidence>
<gene>
    <name evidence="5" type="ORF">W908_00925</name>
</gene>
<dbReference type="GO" id="GO:0046872">
    <property type="term" value="F:metal ion binding"/>
    <property type="evidence" value="ECO:0007669"/>
    <property type="project" value="UniProtKB-KW"/>
</dbReference>
<dbReference type="OrthoDB" id="9789727at2"/>
<sequence length="328" mass="35909">MSNYPKMNPVARSLFSAPLGSPEEIQSGTLGVVGMPSDWTHSSRVGTRFGPDALRAATTEISKLMSNEQTEFFDPILKNVLRNRQDKWIIDCGDADIFPDCVEDTTESIASMTQAITAAGGIPLALGGDHYNGYPACLGYSRGLLNRDPNRKFGYIQIDGHLDFTNRLGAWGTHNHATNGRRISEFSNIIQPNMVWIGISGWIDGGEYELIKSMGGKVFSSQDVHRLGASKVMELAIKHATRGCESLYVSLCIDAMDAGYLPGTGSVVHSGITPRQYCQMLDILSEAPFDGLDIVETCPPLDPSGRTEQIAGHLLLRTLRRHMFEISE</sequence>
<dbReference type="PIRSF" id="PIRSF036979">
    <property type="entry name" value="Arginase"/>
    <property type="match status" value="1"/>
</dbReference>
<accession>A0A0M4LGT1</accession>
<organism evidence="5 6">
    <name type="scientific">Candidatus Pseudothioglobus singularis PS1</name>
    <dbReference type="NCBI Taxonomy" id="1125411"/>
    <lineage>
        <taxon>Bacteria</taxon>
        <taxon>Pseudomonadati</taxon>
        <taxon>Pseudomonadota</taxon>
        <taxon>Gammaproteobacteria</taxon>
        <taxon>Candidatus Pseudothioglobaceae</taxon>
        <taxon>Candidatus Pseudothioglobus</taxon>
    </lineage>
</organism>
<dbReference type="GO" id="GO:0033389">
    <property type="term" value="P:putrescine biosynthetic process from arginine, via agmatine"/>
    <property type="evidence" value="ECO:0007669"/>
    <property type="project" value="TreeGrafter"/>
</dbReference>
<evidence type="ECO:0008006" key="7">
    <source>
        <dbReference type="Google" id="ProtNLM"/>
    </source>
</evidence>
<dbReference type="InterPro" id="IPR006035">
    <property type="entry name" value="Ureohydrolase"/>
</dbReference>
<evidence type="ECO:0000313" key="5">
    <source>
        <dbReference type="EMBL" id="ALE02606.1"/>
    </source>
</evidence>
<feature type="binding site" evidence="3">
    <location>
        <position position="252"/>
    </location>
    <ligand>
        <name>Mn(2+)</name>
        <dbReference type="ChEBI" id="CHEBI:29035"/>
        <label>1</label>
    </ligand>
</feature>
<dbReference type="CDD" id="cd09990">
    <property type="entry name" value="Agmatinase-like"/>
    <property type="match status" value="1"/>
</dbReference>
<feature type="binding site" evidence="3">
    <location>
        <position position="163"/>
    </location>
    <ligand>
        <name>Mn(2+)</name>
        <dbReference type="ChEBI" id="CHEBI:29035"/>
        <label>1</label>
    </ligand>
</feature>
<dbReference type="Pfam" id="PF00491">
    <property type="entry name" value="Arginase"/>
    <property type="match status" value="1"/>
</dbReference>
<dbReference type="SUPFAM" id="SSF52768">
    <property type="entry name" value="Arginase/deacetylase"/>
    <property type="match status" value="1"/>
</dbReference>
<feature type="binding site" evidence="3">
    <location>
        <position position="130"/>
    </location>
    <ligand>
        <name>Mn(2+)</name>
        <dbReference type="ChEBI" id="CHEBI:29035"/>
        <label>1</label>
    </ligand>
</feature>
<feature type="binding site" evidence="3">
    <location>
        <position position="254"/>
    </location>
    <ligand>
        <name>Mn(2+)</name>
        <dbReference type="ChEBI" id="CHEBI:29035"/>
        <label>1</label>
    </ligand>
</feature>
<reference evidence="5 6" key="1">
    <citation type="journal article" date="2015" name="Genome Announc.">
        <title>Genome Sequence of 'Candidatus Thioglobus singularis' Strain PS1, a Mixotroph from the SUP05 Clade of Marine Gammaproteobacteria.</title>
        <authorList>
            <person name="Marshall K.T."/>
            <person name="Morris R.M."/>
        </authorList>
    </citation>
    <scope>NUCLEOTIDE SEQUENCE [LARGE SCALE GENOMIC DNA]</scope>
    <source>
        <strain evidence="5 6">PS1</strain>
    </source>
</reference>
<dbReference type="AlphaFoldDB" id="A0A0M4LGT1"/>
<dbReference type="InterPro" id="IPR023696">
    <property type="entry name" value="Ureohydrolase_dom_sf"/>
</dbReference>
<keyword evidence="2" id="KW-0378">Hydrolase</keyword>
<comment type="similarity">
    <text evidence="4">Belongs to the arginase family.</text>
</comment>
<evidence type="ECO:0000256" key="3">
    <source>
        <dbReference type="PIRSR" id="PIRSR036979-1"/>
    </source>
</evidence>
<dbReference type="PRINTS" id="PR00116">
    <property type="entry name" value="ARGINASE"/>
</dbReference>
<dbReference type="STRING" id="1125411.W908_00925"/>
<dbReference type="EMBL" id="CP006911">
    <property type="protein sequence ID" value="ALE02606.1"/>
    <property type="molecule type" value="Genomic_DNA"/>
</dbReference>
<dbReference type="KEGG" id="tsn:W908_00925"/>
<evidence type="ECO:0000256" key="2">
    <source>
        <dbReference type="ARBA" id="ARBA00022801"/>
    </source>
</evidence>